<dbReference type="Pfam" id="PF24176">
    <property type="entry name" value="TPR_TTI1_2nd"/>
    <property type="match status" value="1"/>
</dbReference>
<dbReference type="STRING" id="8153.ENSHBUP00000008886"/>
<evidence type="ECO:0000256" key="8">
    <source>
        <dbReference type="SAM" id="MobiDB-lite"/>
    </source>
</evidence>
<dbReference type="FunFam" id="1.25.10.10:FF:000229">
    <property type="entry name" value="TELO2-interacting protein 1 homolog"/>
    <property type="match status" value="1"/>
</dbReference>
<dbReference type="Pfam" id="PF21547">
    <property type="entry name" value="TTI1"/>
    <property type="match status" value="1"/>
</dbReference>
<dbReference type="GeneTree" id="ENSGT00390000009748"/>
<accession>A0A3Q3BXY1</accession>
<reference evidence="11" key="2">
    <citation type="submission" date="2025-09" db="UniProtKB">
        <authorList>
            <consortium name="Ensembl"/>
        </authorList>
    </citation>
    <scope>IDENTIFICATION</scope>
</reference>
<dbReference type="GO" id="GO:0005737">
    <property type="term" value="C:cytoplasm"/>
    <property type="evidence" value="ECO:0007669"/>
    <property type="project" value="UniProtKB-SubCell"/>
</dbReference>
<reference evidence="11" key="1">
    <citation type="submission" date="2025-08" db="UniProtKB">
        <authorList>
            <consortium name="Ensembl"/>
        </authorList>
    </citation>
    <scope>IDENTIFICATION</scope>
</reference>
<proteinExistence type="inferred from homology"/>
<evidence type="ECO:0000256" key="3">
    <source>
        <dbReference type="ARBA" id="ARBA00022553"/>
    </source>
</evidence>
<dbReference type="Proteomes" id="UP000264840">
    <property type="component" value="Unplaced"/>
</dbReference>
<dbReference type="Pfam" id="PF24173">
    <property type="entry name" value="TPR_TTI1_N"/>
    <property type="match status" value="1"/>
</dbReference>
<dbReference type="AlphaFoldDB" id="A0A3Q3BXY1"/>
<evidence type="ECO:0000313" key="12">
    <source>
        <dbReference type="Proteomes" id="UP000264840"/>
    </source>
</evidence>
<evidence type="ECO:0000256" key="1">
    <source>
        <dbReference type="ARBA" id="ARBA00004496"/>
    </source>
</evidence>
<feature type="domain" description="TTI1 N-terminal TPR" evidence="9">
    <location>
        <begin position="55"/>
        <end position="387"/>
    </location>
</feature>
<organism evidence="11 12">
    <name type="scientific">Haplochromis burtoni</name>
    <name type="common">Burton's mouthbrooder</name>
    <name type="synonym">Chromis burtoni</name>
    <dbReference type="NCBI Taxonomy" id="8153"/>
    <lineage>
        <taxon>Eukaryota</taxon>
        <taxon>Metazoa</taxon>
        <taxon>Chordata</taxon>
        <taxon>Craniata</taxon>
        <taxon>Vertebrata</taxon>
        <taxon>Euteleostomi</taxon>
        <taxon>Actinopterygii</taxon>
        <taxon>Neopterygii</taxon>
        <taxon>Teleostei</taxon>
        <taxon>Neoteleostei</taxon>
        <taxon>Acanthomorphata</taxon>
        <taxon>Ovalentaria</taxon>
        <taxon>Cichlomorphae</taxon>
        <taxon>Cichliformes</taxon>
        <taxon>Cichlidae</taxon>
        <taxon>African cichlids</taxon>
        <taxon>Pseudocrenilabrinae</taxon>
        <taxon>Haplochromini</taxon>
        <taxon>Haplochromis</taxon>
    </lineage>
</organism>
<dbReference type="Pfam" id="PF24181">
    <property type="entry name" value="TPR_TTI1_C"/>
    <property type="match status" value="1"/>
</dbReference>
<dbReference type="InterPro" id="IPR011989">
    <property type="entry name" value="ARM-like"/>
</dbReference>
<keyword evidence="12" id="KW-1185">Reference proteome</keyword>
<dbReference type="PANTHER" id="PTHR18460:SF3">
    <property type="entry name" value="TELO2-INTERACTING PROTEIN 1 HOMOLOG"/>
    <property type="match status" value="1"/>
</dbReference>
<evidence type="ECO:0000256" key="2">
    <source>
        <dbReference type="ARBA" id="ARBA00022490"/>
    </source>
</evidence>
<evidence type="ECO:0000313" key="11">
    <source>
        <dbReference type="Ensembl" id="ENSHBUP00000008886.1"/>
    </source>
</evidence>
<dbReference type="SUPFAM" id="SSF48371">
    <property type="entry name" value="ARM repeat"/>
    <property type="match status" value="1"/>
</dbReference>
<dbReference type="FunFam" id="1.25.10.10:FF:000240">
    <property type="entry name" value="TELO2-interacting protein 1 homolog"/>
    <property type="match status" value="1"/>
</dbReference>
<evidence type="ECO:0000256" key="6">
    <source>
        <dbReference type="ARBA" id="ARBA00061544"/>
    </source>
</evidence>
<name>A0A3Q3BXY1_HAPBU</name>
<comment type="function">
    <text evidence="5">Regulator of the DNA damage response (DDR). Part of the TTT complex that is required to stabilize protein levels of the phosphatidylinositol 3-kinase-related protein kinase (PIKK) family proteins. The TTT complex is involved in the cellular resistance to DNA damage stresses, like ionizing radiation (IR), ultraviolet (UV) and mitomycin C (MMC). Together with the TTT complex and HSP90 may participate in the proper folding of newly synthesized PIKKs. Promotes assembly, stabilizes and maintains the activity of mTORC1 and mTORC2 complexes, which regulate cell growth and survival in response to nutrient and hormonal signals.</text>
</comment>
<feature type="region of interest" description="Disordered" evidence="8">
    <location>
        <begin position="874"/>
        <end position="902"/>
    </location>
</feature>
<feature type="compositionally biased region" description="Acidic residues" evidence="8">
    <location>
        <begin position="874"/>
        <end position="896"/>
    </location>
</feature>
<comment type="similarity">
    <text evidence="6">Belongs to the tti1 family.</text>
</comment>
<comment type="subcellular location">
    <subcellularLocation>
        <location evidence="1">Cytoplasm</location>
    </subcellularLocation>
</comment>
<protein>
    <recommendedName>
        <fullName evidence="7">TELO2-interacting protein 1 homolog</fullName>
    </recommendedName>
</protein>
<dbReference type="PANTHER" id="PTHR18460">
    <property type="entry name" value="TEL2 INTERACTING PROTEIN 1 TTI1 FAMILY MEMBER"/>
    <property type="match status" value="1"/>
</dbReference>
<sequence>MGHLFIAREEISRYLSDNRTKRKHSFVNVAILHHLSTPAVMPPAMSQISDPKIAFAYLRPACVLLTREPTVVNVETLKGQLKEVNDATLQQLQEYVLFPLRFVLKVPGAKKEQLVQSVTEAVSYVLENTCIHSWETLHDLFSELCLCLSSSADPGKPADTSEELKSAVLRCLDALLHAAYGDIVFKLFEPIMLPGLGAAVSLLLALGEKEKSRDIQTAALKCLQALTLQCDCTQEHVVPSSEERCSVGSAMASFLPGITMATARIITGDLRQGHAVTVRAIKVWSRTVELVMEDVQLQSTESYKTPSADLGRIGQLIVLRTPEWVKNTAGKLSVLLKKIISCTSAHQHWRVRVAMVELADHLLAKCSHSLTDCVGSLLEALVGAINDVEPRVRERCEVALREVSQRNQRCSGSSGTQTFTDILSENLHSLATSLPRLMRTSDDQKKLFVLNVFLGYLKILGPLVSVVLNSAAHLERISKALMQVLELDVMDVRIVEERSYAAVEMSTGSHDSYTTHTQRKHFLYFTDEKIFSVLMEICRTLGYYGNIYLLTDHLLDLYCQSSVYRKQAAMVLNETVRGAAGIAVADQSQGLETKVRESPATQEDIKAAAVSIIEEYTSLNNWHLITVSEETDRDRQDQQLLSPSRLLSISNSDVGNSNTSSLKVIPSSSTSASTIHQLNSNIWQLCIQLEGIACCAQALGRDFRPLLMTSLYPVLEKAGEETLLVSQAGLSSMWDISKACGYASLKELINENSDYLLNDISLNLQRLSQHPQAPRVLTVMLTHSDCSLLPLVGDIVQDVLTALDLSYERTAALFCSVLHALMKALARLFPSTCSRTSKSTSYRQRSSDQEDLSIRQFLLNYCKQKELAEGIGIEDDYNTEDQEVPPTECEDVEDTGSPDVKAELPSHLSITKDVMERCIHLLSDPSLRLRLKVLDVLELCVQVLSERENEVLPMAHRCWPALLQRLTTDDPLAVLRAFRVLCVLGETCGDFVRRRVSKEVLPKLSASLARQAPISAKAGPVYTHTLAYKLQLAVLQGLGSLCQRLDLAEADLDVVCEACLPYLSSRQPIRLQEACLNVFRHLIQVDPDTFWFTLNELHCPSSYIPHHPDLLPVQLNGTGRPRDEFSDNVFKLLKEEFGSVTETVN</sequence>
<dbReference type="Gene3D" id="1.25.10.10">
    <property type="entry name" value="Leucine-rich Repeat Variant"/>
    <property type="match status" value="2"/>
</dbReference>
<keyword evidence="4" id="KW-0832">Ubl conjugation</keyword>
<evidence type="ECO:0000256" key="5">
    <source>
        <dbReference type="ARBA" id="ARBA00056900"/>
    </source>
</evidence>
<keyword evidence="2" id="KW-0963">Cytoplasm</keyword>
<evidence type="ECO:0000259" key="9">
    <source>
        <dbReference type="Pfam" id="PF24173"/>
    </source>
</evidence>
<dbReference type="InterPro" id="IPR052587">
    <property type="entry name" value="TELO2-interacting_protein_1"/>
</dbReference>
<evidence type="ECO:0000259" key="10">
    <source>
        <dbReference type="Pfam" id="PF24181"/>
    </source>
</evidence>
<evidence type="ECO:0000256" key="4">
    <source>
        <dbReference type="ARBA" id="ARBA00022843"/>
    </source>
</evidence>
<dbReference type="InterPro" id="IPR057567">
    <property type="entry name" value="TPR_TTI1_C"/>
</dbReference>
<dbReference type="InterPro" id="IPR057566">
    <property type="entry name" value="TPR_TTI1_N"/>
</dbReference>
<feature type="domain" description="TTI1 C-terminal TPR" evidence="10">
    <location>
        <begin position="817"/>
        <end position="1091"/>
    </location>
</feature>
<evidence type="ECO:0000256" key="7">
    <source>
        <dbReference type="ARBA" id="ARBA00071526"/>
    </source>
</evidence>
<dbReference type="InterPro" id="IPR016024">
    <property type="entry name" value="ARM-type_fold"/>
</dbReference>
<dbReference type="Ensembl" id="ENSHBUT00000001177.1">
    <property type="protein sequence ID" value="ENSHBUP00000008886.1"/>
    <property type="gene ID" value="ENSHBUG00000010383.1"/>
</dbReference>
<dbReference type="InterPro" id="IPR049362">
    <property type="entry name" value="TTI1_rpt"/>
</dbReference>
<keyword evidence="3" id="KW-0597">Phosphoprotein</keyword>